<dbReference type="InterPro" id="IPR053151">
    <property type="entry name" value="RNase_H-like"/>
</dbReference>
<comment type="caution">
    <text evidence="3">The sequence shown here is derived from an EMBL/GenBank/DDBJ whole genome shotgun (WGS) entry which is preliminary data.</text>
</comment>
<dbReference type="CDD" id="cd06222">
    <property type="entry name" value="RNase_H_like"/>
    <property type="match status" value="1"/>
</dbReference>
<dbReference type="OrthoDB" id="986506at2759"/>
<dbReference type="GO" id="GO:0003676">
    <property type="term" value="F:nucleic acid binding"/>
    <property type="evidence" value="ECO:0007669"/>
    <property type="project" value="InterPro"/>
</dbReference>
<evidence type="ECO:0000313" key="4">
    <source>
        <dbReference type="Proteomes" id="UP000187203"/>
    </source>
</evidence>
<dbReference type="Proteomes" id="UP000187203">
    <property type="component" value="Unassembled WGS sequence"/>
</dbReference>
<organism evidence="3 4">
    <name type="scientific">Corchorus olitorius</name>
    <dbReference type="NCBI Taxonomy" id="93759"/>
    <lineage>
        <taxon>Eukaryota</taxon>
        <taxon>Viridiplantae</taxon>
        <taxon>Streptophyta</taxon>
        <taxon>Embryophyta</taxon>
        <taxon>Tracheophyta</taxon>
        <taxon>Spermatophyta</taxon>
        <taxon>Magnoliopsida</taxon>
        <taxon>eudicotyledons</taxon>
        <taxon>Gunneridae</taxon>
        <taxon>Pentapetalae</taxon>
        <taxon>rosids</taxon>
        <taxon>malvids</taxon>
        <taxon>Malvales</taxon>
        <taxon>Malvaceae</taxon>
        <taxon>Grewioideae</taxon>
        <taxon>Apeibeae</taxon>
        <taxon>Corchorus</taxon>
    </lineage>
</organism>
<feature type="region of interest" description="Disordered" evidence="1">
    <location>
        <begin position="77"/>
        <end position="175"/>
    </location>
</feature>
<evidence type="ECO:0000256" key="1">
    <source>
        <dbReference type="SAM" id="MobiDB-lite"/>
    </source>
</evidence>
<accession>A0A1R3GAU4</accession>
<dbReference type="Gene3D" id="3.30.420.10">
    <property type="entry name" value="Ribonuclease H-like superfamily/Ribonuclease H"/>
    <property type="match status" value="1"/>
</dbReference>
<dbReference type="EMBL" id="AWUE01023028">
    <property type="protein sequence ID" value="OMO55181.1"/>
    <property type="molecule type" value="Genomic_DNA"/>
</dbReference>
<sequence length="402" mass="44731">MEAFPPGEASAGRRIRNPASKRPRSTKFDPGIEIPSFRTTISGGIVAGPICQQIEYEGLDNICFTCGRYGHTKESPLCPQMHLQSPTTPTQETPTEDGGNAAMEDDKREEASRNPSVGPWMTVQRKKGPSPSKKGQPRADPQAHNKASGSKFSALQNEEDPQPTPNKVYGSPSPTIREDRWTYLKEKSQNITGAWTVGEECVISPRKLVATSEWKEIQSRDKLDKPKVLIYHSWDKPTPTWIKLNTDGSWDQQRNIAAAGGIFRDCQGRWLTGFGLNIGNCSIDSVELWAIYHGVKYARQMGMDFVEIESDSNNSVLAIKQGVSINHPLAPLVNAIKEFLTNDWHWKMEYIPREKNMAADWLAKWSCNQNRGLHLLCRPPTGLGNVILADCVGAGHPRLVTN</sequence>
<dbReference type="SUPFAM" id="SSF53098">
    <property type="entry name" value="Ribonuclease H-like"/>
    <property type="match status" value="1"/>
</dbReference>
<dbReference type="PANTHER" id="PTHR47723:SF19">
    <property type="entry name" value="POLYNUCLEOTIDYL TRANSFERASE, RIBONUCLEASE H-LIKE SUPERFAMILY PROTEIN"/>
    <property type="match status" value="1"/>
</dbReference>
<dbReference type="AlphaFoldDB" id="A0A1R3GAU4"/>
<dbReference type="Pfam" id="PF13456">
    <property type="entry name" value="RVT_3"/>
    <property type="match status" value="1"/>
</dbReference>
<dbReference type="InterPro" id="IPR036397">
    <property type="entry name" value="RNaseH_sf"/>
</dbReference>
<feature type="compositionally biased region" description="Polar residues" evidence="1">
    <location>
        <begin position="145"/>
        <end position="156"/>
    </location>
</feature>
<dbReference type="InterPro" id="IPR012337">
    <property type="entry name" value="RNaseH-like_sf"/>
</dbReference>
<reference evidence="4" key="1">
    <citation type="submission" date="2013-09" db="EMBL/GenBank/DDBJ databases">
        <title>Corchorus olitorius genome sequencing.</title>
        <authorList>
            <person name="Alam M."/>
            <person name="Haque M.S."/>
            <person name="Islam M.S."/>
            <person name="Emdad E.M."/>
            <person name="Islam M.M."/>
            <person name="Ahmed B."/>
            <person name="Halim A."/>
            <person name="Hossen Q.M.M."/>
            <person name="Hossain M.Z."/>
            <person name="Ahmed R."/>
            <person name="Khan M.M."/>
            <person name="Islam R."/>
            <person name="Rashid M.M."/>
            <person name="Khan S.A."/>
            <person name="Rahman M.S."/>
            <person name="Alam M."/>
            <person name="Yahiya A.S."/>
            <person name="Khan M.S."/>
            <person name="Azam M.S."/>
            <person name="Haque T."/>
            <person name="Lashkar M.Z.H."/>
            <person name="Akhand A.I."/>
            <person name="Morshed G."/>
            <person name="Roy S."/>
            <person name="Uddin K.S."/>
            <person name="Rabeya T."/>
            <person name="Hossain A.S."/>
            <person name="Chowdhury A."/>
            <person name="Snigdha A.R."/>
            <person name="Mortoza M.S."/>
            <person name="Matin S.A."/>
            <person name="Hoque S.M.E."/>
            <person name="Islam M.K."/>
            <person name="Roy D.K."/>
            <person name="Haider R."/>
            <person name="Moosa M.M."/>
            <person name="Elias S.M."/>
            <person name="Hasan A.M."/>
            <person name="Jahan S."/>
            <person name="Shafiuddin M."/>
            <person name="Mahmood N."/>
            <person name="Shommy N.S."/>
        </authorList>
    </citation>
    <scope>NUCLEOTIDE SEQUENCE [LARGE SCALE GENOMIC DNA]</scope>
    <source>
        <strain evidence="4">cv. O-4</strain>
    </source>
</reference>
<proteinExistence type="predicted"/>
<dbReference type="GO" id="GO:0004523">
    <property type="term" value="F:RNA-DNA hybrid ribonuclease activity"/>
    <property type="evidence" value="ECO:0007669"/>
    <property type="project" value="InterPro"/>
</dbReference>
<evidence type="ECO:0000259" key="2">
    <source>
        <dbReference type="Pfam" id="PF13456"/>
    </source>
</evidence>
<name>A0A1R3GAU4_9ROSI</name>
<gene>
    <name evidence="3" type="ORF">COLO4_36152</name>
</gene>
<evidence type="ECO:0000313" key="3">
    <source>
        <dbReference type="EMBL" id="OMO55181.1"/>
    </source>
</evidence>
<feature type="domain" description="RNase H type-1" evidence="2">
    <location>
        <begin position="245"/>
        <end position="365"/>
    </location>
</feature>
<dbReference type="InterPro" id="IPR044730">
    <property type="entry name" value="RNase_H-like_dom_plant"/>
</dbReference>
<dbReference type="PANTHER" id="PTHR47723">
    <property type="entry name" value="OS05G0353850 PROTEIN"/>
    <property type="match status" value="1"/>
</dbReference>
<keyword evidence="4" id="KW-1185">Reference proteome</keyword>
<feature type="region of interest" description="Disordered" evidence="1">
    <location>
        <begin position="1"/>
        <end position="35"/>
    </location>
</feature>
<protein>
    <recommendedName>
        <fullName evidence="2">RNase H type-1 domain-containing protein</fullName>
    </recommendedName>
</protein>
<feature type="compositionally biased region" description="Basic residues" evidence="1">
    <location>
        <begin position="13"/>
        <end position="25"/>
    </location>
</feature>
<dbReference type="InterPro" id="IPR002156">
    <property type="entry name" value="RNaseH_domain"/>
</dbReference>